<dbReference type="RefSeq" id="WP_075082289.1">
    <property type="nucleotide sequence ID" value="NZ_CP042912.1"/>
</dbReference>
<dbReference type="InterPro" id="IPR039567">
    <property type="entry name" value="Gly-zipper"/>
</dbReference>
<dbReference type="KEGG" id="mff:MFFC18_20510"/>
<evidence type="ECO:0000259" key="2">
    <source>
        <dbReference type="Pfam" id="PF13488"/>
    </source>
</evidence>
<feature type="compositionally biased region" description="Basic residues" evidence="1">
    <location>
        <begin position="224"/>
        <end position="246"/>
    </location>
</feature>
<name>A0A5B9PB35_9BACT</name>
<evidence type="ECO:0000313" key="3">
    <source>
        <dbReference type="EMBL" id="QEG22190.1"/>
    </source>
</evidence>
<feature type="region of interest" description="Disordered" evidence="1">
    <location>
        <begin position="223"/>
        <end position="246"/>
    </location>
</feature>
<evidence type="ECO:0000313" key="4">
    <source>
        <dbReference type="Proteomes" id="UP000322214"/>
    </source>
</evidence>
<proteinExistence type="predicted"/>
<dbReference type="Proteomes" id="UP000322214">
    <property type="component" value="Chromosome"/>
</dbReference>
<dbReference type="Pfam" id="PF13488">
    <property type="entry name" value="Gly-zipper_Omp"/>
    <property type="match status" value="1"/>
</dbReference>
<evidence type="ECO:0000256" key="1">
    <source>
        <dbReference type="SAM" id="MobiDB-lite"/>
    </source>
</evidence>
<sequence length="246" mass="26401">MSFRVIQIAVLTTAMLVPLGCKSLYGQYQSSPRNDTIAGGVAGAIIGGIVGKQNDETPEGIAIGAALGALAGNVAGNARQDMEAQRRAYNEAAYRQQLVNQQVQQQAFQRSASVQDVISMTQNGIGSSVIMNHLQSVGVQQEIGVNEIITLHRAGVNEQVISLMQQMGSGQVAVQPTSAPVVVQPTPPVLVQPVAPTYVQPVIAPRPSIVIETYRPRPPVQYHYRSKPKSRHGSAPRGGVHYHHRF</sequence>
<dbReference type="EMBL" id="CP042912">
    <property type="protein sequence ID" value="QEG22190.1"/>
    <property type="molecule type" value="Genomic_DNA"/>
</dbReference>
<gene>
    <name evidence="3" type="ORF">MFFC18_20510</name>
</gene>
<accession>A0A5B9PB35</accession>
<protein>
    <recommendedName>
        <fullName evidence="2">Glycine zipper domain-containing protein</fullName>
    </recommendedName>
</protein>
<organism evidence="3 4">
    <name type="scientific">Mariniblastus fucicola</name>
    <dbReference type="NCBI Taxonomy" id="980251"/>
    <lineage>
        <taxon>Bacteria</taxon>
        <taxon>Pseudomonadati</taxon>
        <taxon>Planctomycetota</taxon>
        <taxon>Planctomycetia</taxon>
        <taxon>Pirellulales</taxon>
        <taxon>Pirellulaceae</taxon>
        <taxon>Mariniblastus</taxon>
    </lineage>
</organism>
<reference evidence="3 4" key="1">
    <citation type="submission" date="2019-08" db="EMBL/GenBank/DDBJ databases">
        <title>Deep-cultivation of Planctomycetes and their phenomic and genomic characterization uncovers novel biology.</title>
        <authorList>
            <person name="Wiegand S."/>
            <person name="Jogler M."/>
            <person name="Boedeker C."/>
            <person name="Pinto D."/>
            <person name="Vollmers J."/>
            <person name="Rivas-Marin E."/>
            <person name="Kohn T."/>
            <person name="Peeters S.H."/>
            <person name="Heuer A."/>
            <person name="Rast P."/>
            <person name="Oberbeckmann S."/>
            <person name="Bunk B."/>
            <person name="Jeske O."/>
            <person name="Meyerdierks A."/>
            <person name="Storesund J.E."/>
            <person name="Kallscheuer N."/>
            <person name="Luecker S."/>
            <person name="Lage O.M."/>
            <person name="Pohl T."/>
            <person name="Merkel B.J."/>
            <person name="Hornburger P."/>
            <person name="Mueller R.-W."/>
            <person name="Bruemmer F."/>
            <person name="Labrenz M."/>
            <person name="Spormann A.M."/>
            <person name="Op den Camp H."/>
            <person name="Overmann J."/>
            <person name="Amann R."/>
            <person name="Jetten M.S.M."/>
            <person name="Mascher T."/>
            <person name="Medema M.H."/>
            <person name="Devos D.P."/>
            <person name="Kaster A.-K."/>
            <person name="Ovreas L."/>
            <person name="Rohde M."/>
            <person name="Galperin M.Y."/>
            <person name="Jogler C."/>
        </authorList>
    </citation>
    <scope>NUCLEOTIDE SEQUENCE [LARGE SCALE GENOMIC DNA]</scope>
    <source>
        <strain evidence="3 4">FC18</strain>
    </source>
</reference>
<feature type="domain" description="Glycine zipper" evidence="2">
    <location>
        <begin position="39"/>
        <end position="78"/>
    </location>
</feature>
<keyword evidence="4" id="KW-1185">Reference proteome</keyword>
<dbReference type="AlphaFoldDB" id="A0A5B9PB35"/>